<keyword evidence="2" id="KW-0472">Membrane</keyword>
<keyword evidence="2" id="KW-1133">Transmembrane helix</keyword>
<feature type="chain" id="PRO_5045441552" evidence="3">
    <location>
        <begin position="20"/>
        <end position="423"/>
    </location>
</feature>
<evidence type="ECO:0000256" key="2">
    <source>
        <dbReference type="SAM" id="Phobius"/>
    </source>
</evidence>
<dbReference type="Proteomes" id="UP000619838">
    <property type="component" value="Unassembled WGS sequence"/>
</dbReference>
<dbReference type="RefSeq" id="WP_175186950.1">
    <property type="nucleotide sequence ID" value="NZ_JABVZQ010000002.1"/>
</dbReference>
<organism evidence="4 5">
    <name type="scientific">Prosthecochloris ethylica</name>
    <dbReference type="NCBI Taxonomy" id="2743976"/>
    <lineage>
        <taxon>Bacteria</taxon>
        <taxon>Pseudomonadati</taxon>
        <taxon>Chlorobiota</taxon>
        <taxon>Chlorobiia</taxon>
        <taxon>Chlorobiales</taxon>
        <taxon>Chlorobiaceae</taxon>
        <taxon>Prosthecochloris</taxon>
    </lineage>
</organism>
<protein>
    <submittedName>
        <fullName evidence="4">BatD family protein</fullName>
    </submittedName>
</protein>
<name>A0ABR9XPU7_9CHLB</name>
<comment type="caution">
    <text evidence="4">The sequence shown here is derived from an EMBL/GenBank/DDBJ whole genome shotgun (WGS) entry which is preliminary data.</text>
</comment>
<feature type="transmembrane region" description="Helical" evidence="2">
    <location>
        <begin position="293"/>
        <end position="313"/>
    </location>
</feature>
<keyword evidence="3" id="KW-0732">Signal</keyword>
<feature type="compositionally biased region" description="Basic and acidic residues" evidence="1">
    <location>
        <begin position="414"/>
        <end position="423"/>
    </location>
</feature>
<accession>A0ABR9XPU7</accession>
<proteinExistence type="predicted"/>
<evidence type="ECO:0000256" key="3">
    <source>
        <dbReference type="SAM" id="SignalP"/>
    </source>
</evidence>
<reference evidence="4 5" key="1">
    <citation type="journal article" date="2020" name="Microorganisms">
        <title>Simultaneous Genome Sequencing of Prosthecochloris ethylica and Desulfuromonas acetoxidans within a Syntrophic Mixture Reveals Unique Pili and Protein Interactions.</title>
        <authorList>
            <person name="Kyndt J.A."/>
            <person name="Van Beeumen J.J."/>
            <person name="Meyer T.E."/>
        </authorList>
    </citation>
    <scope>NUCLEOTIDE SEQUENCE [LARGE SCALE GENOMIC DNA]</scope>
    <source>
        <strain evidence="4 5">N3</strain>
    </source>
</reference>
<keyword evidence="5" id="KW-1185">Reference proteome</keyword>
<dbReference type="InterPro" id="IPR025738">
    <property type="entry name" value="BatD"/>
</dbReference>
<evidence type="ECO:0000313" key="5">
    <source>
        <dbReference type="Proteomes" id="UP000619838"/>
    </source>
</evidence>
<feature type="compositionally biased region" description="Basic and acidic residues" evidence="1">
    <location>
        <begin position="392"/>
        <end position="404"/>
    </location>
</feature>
<gene>
    <name evidence="4" type="ORF">INT08_01280</name>
</gene>
<dbReference type="PANTHER" id="PTHR40940:SF2">
    <property type="entry name" value="BATD"/>
    <property type="match status" value="1"/>
</dbReference>
<keyword evidence="2" id="KW-0812">Transmembrane</keyword>
<evidence type="ECO:0000313" key="4">
    <source>
        <dbReference type="EMBL" id="MBF0635815.1"/>
    </source>
</evidence>
<dbReference type="PANTHER" id="PTHR40940">
    <property type="entry name" value="PROTEIN BATD-RELATED"/>
    <property type="match status" value="1"/>
</dbReference>
<feature type="signal peptide" evidence="3">
    <location>
        <begin position="1"/>
        <end position="19"/>
    </location>
</feature>
<evidence type="ECO:0000256" key="1">
    <source>
        <dbReference type="SAM" id="MobiDB-lite"/>
    </source>
</evidence>
<dbReference type="Pfam" id="PF13584">
    <property type="entry name" value="BatD"/>
    <property type="match status" value="1"/>
</dbReference>
<dbReference type="EMBL" id="JADGII010000001">
    <property type="protein sequence ID" value="MBF0635815.1"/>
    <property type="molecule type" value="Genomic_DNA"/>
</dbReference>
<feature type="region of interest" description="Disordered" evidence="1">
    <location>
        <begin position="392"/>
        <end position="423"/>
    </location>
</feature>
<sequence>MIRICCLLMTVIMAGTLHAADRAHHELFLEAEPSARTVYSGEAFRITCRLLFKNDAPKIIAEHEPRHAGLWLDSGPSERFMPVTPSTRGNREYNSAIIRQMTAVPLRNGNLTLSGYRIDLLVPDGAHNADTIRLRTPDITIEARPLPSPVPPSFSGAVGDIRIASVVPATDSISCGTPFSIDIRITGDASPHITPEPELTLPRGIRLMSSTGRRSGETIHWRFTLVADTTGTVVIPPSRLVYFNPSGKRYLTASSAPFELTLHPSRQQQGDLPSSNGVEQSISQAPSRHHLPVLPVILGTIIVIMVATGLLLARTQERHPAPAIPATGTSGTSLKEIRTGFEAALERLTGTHPQGMTQQELATALEKLGITERSRRKITALFERLDRAEFSPKAPGADERHHLADQISELTKQLSRERSRSSR</sequence>